<feature type="region of interest" description="Disordered" evidence="1">
    <location>
        <begin position="237"/>
        <end position="262"/>
    </location>
</feature>
<sequence>MRMGSAFFVNMRCPVTETTTGKSTKPAVVCRNTSMMVELPEGSLKPVQVIGKDNRPVDISDAFIKCGYLLVERGGKINLTAVYTACDVKIVNKNYTLMIIYTTASGKREMVQMSCPTRAVQPTAHTTRKPVTTEKSTKPTLPPTAVCKASSMTVELPSESLQVLLLNLSNEWVDINAAPSYCNYSLVQGRGRRNFFTTPYKACDVRIQSGNYILKLSYITPVGREYLDIRCPIGAGDPTTSSAGDPKTTSSAGDLTTSSAGDPTGSAPILVFCNSSSIKVELPGGPPEKVKVMGEYFKTNLQDHLCQLGSPKKDPFKKVTGLQSSEMADFKQPK</sequence>
<accession>A0ABR0ZM54</accession>
<name>A0ABR0ZM54_HUSHU</name>
<reference evidence="2 3" key="1">
    <citation type="submission" date="2021-05" db="EMBL/GenBank/DDBJ databases">
        <authorList>
            <person name="Zahm M."/>
            <person name="Klopp C."/>
            <person name="Cabau C."/>
            <person name="Kuhl H."/>
            <person name="Suciu R."/>
            <person name="Ciorpac M."/>
            <person name="Holostenco D."/>
            <person name="Gessner J."/>
            <person name="Wuertz S."/>
            <person name="Hohne C."/>
            <person name="Stock M."/>
            <person name="Gislard M."/>
            <person name="Lluch J."/>
            <person name="Milhes M."/>
            <person name="Lampietro C."/>
            <person name="Lopez Roques C."/>
            <person name="Donnadieu C."/>
            <person name="Du K."/>
            <person name="Schartl M."/>
            <person name="Guiguen Y."/>
        </authorList>
    </citation>
    <scope>NUCLEOTIDE SEQUENCE [LARGE SCALE GENOMIC DNA]</scope>
    <source>
        <strain evidence="2">Hh-F2</strain>
        <tissue evidence="2">Blood</tissue>
    </source>
</reference>
<proteinExistence type="predicted"/>
<comment type="caution">
    <text evidence="2">The sequence shown here is derived from an EMBL/GenBank/DDBJ whole genome shotgun (WGS) entry which is preliminary data.</text>
</comment>
<evidence type="ECO:0000256" key="1">
    <source>
        <dbReference type="SAM" id="MobiDB-lite"/>
    </source>
</evidence>
<dbReference type="EMBL" id="JAHFZB010000009">
    <property type="protein sequence ID" value="KAK6485861.1"/>
    <property type="molecule type" value="Genomic_DNA"/>
</dbReference>
<dbReference type="Proteomes" id="UP001369086">
    <property type="component" value="Unassembled WGS sequence"/>
</dbReference>
<feature type="region of interest" description="Disordered" evidence="1">
    <location>
        <begin position="309"/>
        <end position="334"/>
    </location>
</feature>
<organism evidence="2 3">
    <name type="scientific">Huso huso</name>
    <name type="common">Beluga</name>
    <name type="synonym">Acipenser huso</name>
    <dbReference type="NCBI Taxonomy" id="61971"/>
    <lineage>
        <taxon>Eukaryota</taxon>
        <taxon>Metazoa</taxon>
        <taxon>Chordata</taxon>
        <taxon>Craniata</taxon>
        <taxon>Vertebrata</taxon>
        <taxon>Euteleostomi</taxon>
        <taxon>Actinopterygii</taxon>
        <taxon>Chondrostei</taxon>
        <taxon>Acipenseriformes</taxon>
        <taxon>Acipenseridae</taxon>
        <taxon>Huso</taxon>
    </lineage>
</organism>
<evidence type="ECO:0000313" key="3">
    <source>
        <dbReference type="Proteomes" id="UP001369086"/>
    </source>
</evidence>
<evidence type="ECO:0000313" key="2">
    <source>
        <dbReference type="EMBL" id="KAK6485861.1"/>
    </source>
</evidence>
<gene>
    <name evidence="2" type="ORF">HHUSO_G11764</name>
</gene>
<feature type="compositionally biased region" description="Polar residues" evidence="1">
    <location>
        <begin position="238"/>
        <end position="261"/>
    </location>
</feature>
<protein>
    <submittedName>
        <fullName evidence="2">Flocculation protein FLO11-like</fullName>
    </submittedName>
</protein>
<keyword evidence="3" id="KW-1185">Reference proteome</keyword>
<feature type="region of interest" description="Disordered" evidence="1">
    <location>
        <begin position="119"/>
        <end position="140"/>
    </location>
</feature>